<comment type="caution">
    <text evidence="3">The sequence shown here is derived from an EMBL/GenBank/DDBJ whole genome shotgun (WGS) entry which is preliminary data.</text>
</comment>
<feature type="signal peptide" evidence="1">
    <location>
        <begin position="1"/>
        <end position="19"/>
    </location>
</feature>
<name>A0A7W5XX78_9BACT</name>
<dbReference type="Gene3D" id="3.30.1380.10">
    <property type="match status" value="1"/>
</dbReference>
<sequence length="254" mass="29210">MKRRMLCVVTGMFALTLCAQTQKKTKKTTVVAHAAVAETDDALLQRWAAGRKVSTEAVEKFGRKHCFVAQRIPDKVFQRMLGKSFPKTNAIEREELRYLRLLHYNKEGEIQLGEMVCNKHIANALVTIFSKLFDAHYPIERMVLIDNYQANDESSMRANNTSCFCFRSVKGTKKLSAHSRGMAVDINPLYNPHCKRQKGKLSVAPTTALPYADRSKKFAYKIEHGDICHRLFLEHGFRWGGAWRHSKDYQHFEK</sequence>
<gene>
    <name evidence="3" type="ORF">FHS60_000506</name>
</gene>
<organism evidence="3 4">
    <name type="scientific">Alloprevotella rava</name>
    <dbReference type="NCBI Taxonomy" id="671218"/>
    <lineage>
        <taxon>Bacteria</taxon>
        <taxon>Pseudomonadati</taxon>
        <taxon>Bacteroidota</taxon>
        <taxon>Bacteroidia</taxon>
        <taxon>Bacteroidales</taxon>
        <taxon>Prevotellaceae</taxon>
        <taxon>Alloprevotella</taxon>
    </lineage>
</organism>
<evidence type="ECO:0000313" key="4">
    <source>
        <dbReference type="Proteomes" id="UP000541425"/>
    </source>
</evidence>
<dbReference type="EMBL" id="JACICA010000002">
    <property type="protein sequence ID" value="MBB3702053.1"/>
    <property type="molecule type" value="Genomic_DNA"/>
</dbReference>
<dbReference type="Proteomes" id="UP000541425">
    <property type="component" value="Unassembled WGS sequence"/>
</dbReference>
<feature type="domain" description="Peptidase M15C" evidence="2">
    <location>
        <begin position="171"/>
        <end position="254"/>
    </location>
</feature>
<dbReference type="AlphaFoldDB" id="A0A7W5XX78"/>
<dbReference type="Pfam" id="PF13539">
    <property type="entry name" value="Peptidase_M15_4"/>
    <property type="match status" value="1"/>
</dbReference>
<dbReference type="GO" id="GO:0008233">
    <property type="term" value="F:peptidase activity"/>
    <property type="evidence" value="ECO:0007669"/>
    <property type="project" value="InterPro"/>
</dbReference>
<dbReference type="InterPro" id="IPR039561">
    <property type="entry name" value="Peptidase_M15C"/>
</dbReference>
<dbReference type="RefSeq" id="WP_244957416.1">
    <property type="nucleotide sequence ID" value="NZ_JACICA010000002.1"/>
</dbReference>
<dbReference type="InterPro" id="IPR009045">
    <property type="entry name" value="Zn_M74/Hedgehog-like"/>
</dbReference>
<feature type="chain" id="PRO_5030820432" evidence="1">
    <location>
        <begin position="20"/>
        <end position="254"/>
    </location>
</feature>
<evidence type="ECO:0000256" key="1">
    <source>
        <dbReference type="SAM" id="SignalP"/>
    </source>
</evidence>
<evidence type="ECO:0000259" key="2">
    <source>
        <dbReference type="Pfam" id="PF13539"/>
    </source>
</evidence>
<evidence type="ECO:0000313" key="3">
    <source>
        <dbReference type="EMBL" id="MBB3702053.1"/>
    </source>
</evidence>
<proteinExistence type="predicted"/>
<accession>A0A7W5XX78</accession>
<dbReference type="SUPFAM" id="SSF55166">
    <property type="entry name" value="Hedgehog/DD-peptidase"/>
    <property type="match status" value="1"/>
</dbReference>
<keyword evidence="1" id="KW-0732">Signal</keyword>
<protein>
    <submittedName>
        <fullName evidence="3">D-alanyl-D-alanine dipeptidase</fullName>
    </submittedName>
</protein>
<reference evidence="3 4" key="1">
    <citation type="submission" date="2020-08" db="EMBL/GenBank/DDBJ databases">
        <title>Genomic Encyclopedia of Type Strains, Phase IV (KMG-IV): sequencing the most valuable type-strain genomes for metagenomic binning, comparative biology and taxonomic classification.</title>
        <authorList>
            <person name="Goeker M."/>
        </authorList>
    </citation>
    <scope>NUCLEOTIDE SEQUENCE [LARGE SCALE GENOMIC DNA]</scope>
    <source>
        <strain evidence="3 4">DSM 22548</strain>
    </source>
</reference>